<evidence type="ECO:0000313" key="1">
    <source>
        <dbReference type="EMBL" id="GBM30544.1"/>
    </source>
</evidence>
<gene>
    <name evidence="1" type="ORF">AVEN_264999_1</name>
</gene>
<protein>
    <submittedName>
        <fullName evidence="1">Uncharacterized protein</fullName>
    </submittedName>
</protein>
<accession>A0A4Y2ERM4</accession>
<comment type="caution">
    <text evidence="1">The sequence shown here is derived from an EMBL/GenBank/DDBJ whole genome shotgun (WGS) entry which is preliminary data.</text>
</comment>
<evidence type="ECO:0000313" key="2">
    <source>
        <dbReference type="Proteomes" id="UP000499080"/>
    </source>
</evidence>
<name>A0A4Y2ERM4_ARAVE</name>
<dbReference type="EMBL" id="BGPR01000663">
    <property type="protein sequence ID" value="GBM30544.1"/>
    <property type="molecule type" value="Genomic_DNA"/>
</dbReference>
<feature type="non-terminal residue" evidence="1">
    <location>
        <position position="126"/>
    </location>
</feature>
<proteinExistence type="predicted"/>
<dbReference type="Proteomes" id="UP000499080">
    <property type="component" value="Unassembled WGS sequence"/>
</dbReference>
<keyword evidence="2" id="KW-1185">Reference proteome</keyword>
<dbReference type="AlphaFoldDB" id="A0A4Y2ERM4"/>
<reference evidence="1 2" key="1">
    <citation type="journal article" date="2019" name="Sci. Rep.">
        <title>Orb-weaving spider Araneus ventricosus genome elucidates the spidroin gene catalogue.</title>
        <authorList>
            <person name="Kono N."/>
            <person name="Nakamura H."/>
            <person name="Ohtoshi R."/>
            <person name="Moran D.A.P."/>
            <person name="Shinohara A."/>
            <person name="Yoshida Y."/>
            <person name="Fujiwara M."/>
            <person name="Mori M."/>
            <person name="Tomita M."/>
            <person name="Arakawa K."/>
        </authorList>
    </citation>
    <scope>NUCLEOTIDE SEQUENCE [LARGE SCALE GENOMIC DNA]</scope>
</reference>
<organism evidence="1 2">
    <name type="scientific">Araneus ventricosus</name>
    <name type="common">Orbweaver spider</name>
    <name type="synonym">Epeira ventricosa</name>
    <dbReference type="NCBI Taxonomy" id="182803"/>
    <lineage>
        <taxon>Eukaryota</taxon>
        <taxon>Metazoa</taxon>
        <taxon>Ecdysozoa</taxon>
        <taxon>Arthropoda</taxon>
        <taxon>Chelicerata</taxon>
        <taxon>Arachnida</taxon>
        <taxon>Araneae</taxon>
        <taxon>Araneomorphae</taxon>
        <taxon>Entelegynae</taxon>
        <taxon>Araneoidea</taxon>
        <taxon>Araneidae</taxon>
        <taxon>Araneus</taxon>
    </lineage>
</organism>
<sequence>MIPWISGELPYFHSGKIRCNIARKKTIKISQLEFKFINGRIETILFLSSISRGEGPGLSQDSRRLLIRLWTLASLRFTSGQSVHRRKWPGYNSYVDIHLQFTGGKQLSLFPPSKMATTPLRTMELF</sequence>